<accession>A0A6J5Z268</accession>
<evidence type="ECO:0000259" key="1">
    <source>
        <dbReference type="Pfam" id="PF18760"/>
    </source>
</evidence>
<evidence type="ECO:0000259" key="2">
    <source>
        <dbReference type="Pfam" id="PF18834"/>
    </source>
</evidence>
<dbReference type="InterPro" id="IPR040738">
    <property type="entry name" value="LPD22"/>
</dbReference>
<gene>
    <name evidence="3" type="ORF">UFOPK3547_00061</name>
</gene>
<dbReference type="Pfam" id="PF18760">
    <property type="entry name" value="ART-PolyVal"/>
    <property type="match status" value="1"/>
</dbReference>
<organism evidence="3">
    <name type="scientific">freshwater metagenome</name>
    <dbReference type="NCBI Taxonomy" id="449393"/>
    <lineage>
        <taxon>unclassified sequences</taxon>
        <taxon>metagenomes</taxon>
        <taxon>ecological metagenomes</taxon>
    </lineage>
</organism>
<protein>
    <submittedName>
        <fullName evidence="3">Unannotated protein</fullName>
    </submittedName>
</protein>
<feature type="domain" description="ART-PolyVal-like" evidence="1">
    <location>
        <begin position="876"/>
        <end position="994"/>
    </location>
</feature>
<reference evidence="3" key="1">
    <citation type="submission" date="2020-05" db="EMBL/GenBank/DDBJ databases">
        <authorList>
            <person name="Chiriac C."/>
            <person name="Salcher M."/>
            <person name="Ghai R."/>
            <person name="Kavagutti S V."/>
        </authorList>
    </citation>
    <scope>NUCLEOTIDE SEQUENCE</scope>
</reference>
<proteinExistence type="predicted"/>
<dbReference type="Pfam" id="PF18834">
    <property type="entry name" value="LPD22"/>
    <property type="match status" value="1"/>
</dbReference>
<name>A0A6J5Z268_9ZZZZ</name>
<dbReference type="EMBL" id="CAESAN010000003">
    <property type="protein sequence ID" value="CAB4334350.1"/>
    <property type="molecule type" value="Genomic_DNA"/>
</dbReference>
<sequence length="2658" mass="287041">MESLSEFLRRSADDTAQRTVEAAQIVIGADPVKPEEAAADLTTATDFAKLTGNPSPPLPVVREHRNVFAGLIEEKRRASALAQAPKLADWLRDPDNAAISKDDLDNLSGFEVFARGVGEQVQGLGADAMRFGGRLSITADQAAASNLAERNADRLKSLAEIYEQQRAHIGVEGQLLDPVIGPFGDILFTGTRYLSAQLDSLFGNDTEAKAAFYQQRAAETSAWVNEIKMPPTAEAARQGVGEAMQKGTMGEQVAALGEVIARDPAGFLGFIAHTAVESAPFIAAAVGVGAATRNPGAAMATMFAGSTAASTGEQALEFVREAGHDLSTPEGALAAIRDPNLLAAAQQRGLTYGLFVGAVDAISGGVAGEALSKSPLASMLLQTFLVQPAFGAGGEALGQTASGQSLNVVEVLIEAMAEIASAPVEVAGFGMERISGEAKKAQAAPATATTLQDLAQAASASKVRERSPDKFREILNGLLGDSAKANLYVPAEAFSTYFQSLGLDPYEIADSLTGIDPGEFDLAMQSGGSVRIPTATWAADMVGGGHDQFVIENAAFAPGDFTVSEAAAFEETKADLVNEAWAAAEAERKDEDTYRPIREQEYDALVSQLRIAGRATDVAVNEALPMVEFRRVMAERMGLDPEEFAARFPLPEVRGALPEGMQLRDVDALTRTLAEARARRTAGAADRGPSLLEFIAGRGGIVDPGGELSARDASVIKRGRGKKTLRLERKGVAAAVGDLLGGKSAAGHGFDDTARAAIEAGYLADDPVALAWLQAQRDGTEVPDIGRALLDAIDREMRGEAQYATEAPAEDGLDNIEQYLSGLGVSLDDDDASIRQAMEGEQRRYAQPDSRQYDQSPLDTRDAAFKRWFGDSKVVDAQGKPLVVYHGTASEFDAFDPAESGQNFASDKGKFFFTGSEAEAERYADGGPVMPVYLSIKKPLIVETGAQAAEEWDERGGLLDDEIASGDYDGVIIYGSTGPMFIAFSPTQIKSVYNRGTFDPTDPRILYQPAYHGTPHLFDKFSTDHIGTGEGAQAFGWGLYFASSKAVSQWYRDELAGKSMTFKKDNETIGRNEFEQRLSVAARVAAKGWDMPLADANLQAVTIASSIAEALKDGDSLADMAVFARKSDWLPSVKDMWQASLAEAQSWEAKKPGRLFEVEVPDDGDLLDWNAPLSDQPPAVLAKLRAAIESAPWRDDILADMDVSSVDELIVALEDEGMSGENSFGFIYNGLSDITGSDEALSKALREAGIPGHRYLDGNSRRAGDGSYNYVIYDDTRVSVRSYEQADMMAPGGGSRGSISFQNGEAVISLFASADLSTFLHETGHYFLSVMQSASRDGGSIADDFSAVKDWWHQHADDVAKDAAKASGVAVSADDVRMALDAGTTGKADLDAAIDTGMQEQFARGFEAYLMEGKAPSIALRSAFEKFRAWLISIYRRALGLNVVISDEMRAVFGRMIATDGEIAAASAEISSETAIPAAADLGMTDDQHAAYVKLHGQAKDEAAARLLADTMAPIRRERDKEYRAEKKKVRAEVERNTNAEPVYRAIEWMTNRRWLAGEAPDGMPDFRLSKSVLVERYGEGVLATLNANRGKQPVYAVDGGLDPDDAAGWFGFTSGDALVKAIERAPNRVEAINAETEKVMRERHGDPLTDGTLERKAMAAVHNDKRAQVLALELKTLNEVAGLNRSMTAKEAREAARRSIAGMRTRDAVNAARWLAAERKAGQEVARLMGTVSREKLWVDAARRRVAATALAAARRGDADVSAVNAAVDRANAALESADVQFEVADRTITTKAGPRVVPGGERTAHVAGYNENVAKLIEAKRRQMLNHALYTEALAVAEEVEAAERLVTRLSKSLSRRRAQSGKQSISNEALDAIAEQIDRYDFRRMSGPAEERRGKLAAYVEWMRSAGRENELAIPRAVMEEAGRVPYKTLTVERLRGVVDTLKNLESTGRRWQTLRIKGEQREFDASVSAVVSGIEGNIGSSETPWVEEGWIPSAKGGLNQYLATFQTASTIIRRMDGRADLGPVYELLKGDIDKAAYDERDMRSEAAGKIEKLYSVYSLAEQRQMAVMRSMPELGGSFSKWNVIAMALNMGNVGNLSRLTNKSARKHLTAAQVETVKATLDKRDWDFVQSIWDYLDTYRPMIAERQKRVTGVEPEWVEASPVVTPHGTYRGGYYPIKYTGKQGGAATPSLSGEADIIQSMQLGGYAKAATKNGHLEARTANVQQSLLLDVGVIATHSNEVIHDLAFSEPVVNTWRLLNDKRVADAMLSAGMQEQGEALKLWLKDVAVGQVFASDFMSKSLRNLRSGFTVSRLALNATTALLQPTGLFQSATVVGKRRLANAIISYTRNPAAMVDEVLHRSRIMNDRRTTFQKDLMDMVAETNIASPKASRFKRAVDKYVVPFSLLAMTYTQFYVVDVPTWAAAYAKGMKQFDGNQQKAGEYADMTINRVQGSGLWSERSNIERGTLSATVRQSAFVTLFTTLGSYFFAKMNLLIERTDRLRGEPVSIGSAASYAADVSMLLAAEAAVLMLVEMGKDALLGDNDEDDEDENPAMNLGVEALKTFAAGLPGIRDAVSVMQGFSGGTYASLLDLITAPAQQALQGELDVALAKSLVNLTGIVTRLPASQANRIIDAGWRDFEGEDVAVSEYLFGRPR</sequence>
<dbReference type="InterPro" id="IPR049522">
    <property type="entry name" value="ART-PolyVal_dom"/>
</dbReference>
<evidence type="ECO:0000313" key="3">
    <source>
        <dbReference type="EMBL" id="CAB4334350.1"/>
    </source>
</evidence>
<feature type="domain" description="Large polyvalent protein associated" evidence="2">
    <location>
        <begin position="32"/>
        <end position="123"/>
    </location>
</feature>